<evidence type="ECO:0000313" key="2">
    <source>
        <dbReference type="Proteomes" id="UP000675781"/>
    </source>
</evidence>
<reference evidence="1" key="1">
    <citation type="submission" date="2021-04" db="EMBL/GenBank/DDBJ databases">
        <title>Genome based classification of Actinospica acidithermotolerans sp. nov., an actinobacterium isolated from an Indonesian hot spring.</title>
        <authorList>
            <person name="Kusuma A.B."/>
            <person name="Putra K.E."/>
            <person name="Nafisah S."/>
            <person name="Loh J."/>
            <person name="Nouioui I."/>
            <person name="Goodfellow M."/>
        </authorList>
    </citation>
    <scope>NUCLEOTIDE SEQUENCE</scope>
    <source>
        <strain evidence="1">CSCA 57</strain>
    </source>
</reference>
<comment type="caution">
    <text evidence="1">The sequence shown here is derived from an EMBL/GenBank/DDBJ whole genome shotgun (WGS) entry which is preliminary data.</text>
</comment>
<dbReference type="AlphaFoldDB" id="A0A941ENY3"/>
<sequence>MCAALTAVELIGGGHVAVTVAQQSARTAQLEGEFAVLFADLRHPSSAQLVTVGLAGGPSPLE</sequence>
<name>A0A941ENY3_9ACTN</name>
<protein>
    <submittedName>
        <fullName evidence="1">Uncharacterized protein</fullName>
    </submittedName>
</protein>
<accession>A0A941ENY3</accession>
<evidence type="ECO:0000313" key="1">
    <source>
        <dbReference type="EMBL" id="MBR7834580.1"/>
    </source>
</evidence>
<gene>
    <name evidence="1" type="ORF">KDL01_15000</name>
</gene>
<keyword evidence="2" id="KW-1185">Reference proteome</keyword>
<organism evidence="1 2">
    <name type="scientific">Actinospica durhamensis</name>
    <dbReference type="NCBI Taxonomy" id="1508375"/>
    <lineage>
        <taxon>Bacteria</taxon>
        <taxon>Bacillati</taxon>
        <taxon>Actinomycetota</taxon>
        <taxon>Actinomycetes</taxon>
        <taxon>Catenulisporales</taxon>
        <taxon>Actinospicaceae</taxon>
        <taxon>Actinospica</taxon>
    </lineage>
</organism>
<proteinExistence type="predicted"/>
<dbReference type="Proteomes" id="UP000675781">
    <property type="component" value="Unassembled WGS sequence"/>
</dbReference>
<dbReference type="RefSeq" id="WP_212529100.1">
    <property type="nucleotide sequence ID" value="NZ_JAGSOG010000063.1"/>
</dbReference>
<dbReference type="EMBL" id="JAGSOG010000063">
    <property type="protein sequence ID" value="MBR7834580.1"/>
    <property type="molecule type" value="Genomic_DNA"/>
</dbReference>